<dbReference type="InterPro" id="IPR002725">
    <property type="entry name" value="YgjP-like_metallopeptidase"/>
</dbReference>
<gene>
    <name evidence="2" type="ORF">SAMN02745168_2468</name>
</gene>
<accession>A0A1W2BWZ8</accession>
<evidence type="ECO:0000313" key="3">
    <source>
        <dbReference type="Proteomes" id="UP000192790"/>
    </source>
</evidence>
<proteinExistence type="predicted"/>
<dbReference type="PANTHER" id="PTHR30399">
    <property type="entry name" value="UNCHARACTERIZED PROTEIN YGJP"/>
    <property type="match status" value="1"/>
</dbReference>
<keyword evidence="3" id="KW-1185">Reference proteome</keyword>
<dbReference type="STRING" id="1122930.SAMN02745168_2468"/>
<organism evidence="2 3">
    <name type="scientific">Papillibacter cinnamivorans DSM 12816</name>
    <dbReference type="NCBI Taxonomy" id="1122930"/>
    <lineage>
        <taxon>Bacteria</taxon>
        <taxon>Bacillati</taxon>
        <taxon>Bacillota</taxon>
        <taxon>Clostridia</taxon>
        <taxon>Eubacteriales</taxon>
        <taxon>Oscillospiraceae</taxon>
        <taxon>Papillibacter</taxon>
    </lineage>
</organism>
<feature type="domain" description="YgjP-like metallopeptidase" evidence="1">
    <location>
        <begin position="22"/>
        <end position="232"/>
    </location>
</feature>
<dbReference type="InterPro" id="IPR053136">
    <property type="entry name" value="UTP_pyrophosphatase-like"/>
</dbReference>
<sequence>MERKVQSGGLEIRYELIRKPVKNVNLRLRRDGTVLVSARRNVDTGRIDDFVRSKAEWIRRGLRRLAETPEMEITPEEYEDGDMLPLLGRMVPLRILRGERDSAVYDGETLTLTVKDPGDASKRARLLEKWQGEFCLQVFGEALQAAYPPFEAMGVAYPHLRIRKMKSLWGSCIPGKKTVTLSRRLIHKPFACIEAVAAHELAHFLQIGHGKEFYAVLTSAMPDYHSRRRLLNGKK</sequence>
<name>A0A1W2BWZ8_9FIRM</name>
<dbReference type="Proteomes" id="UP000192790">
    <property type="component" value="Unassembled WGS sequence"/>
</dbReference>
<protein>
    <recommendedName>
        <fullName evidence="1">YgjP-like metallopeptidase domain-containing protein</fullName>
    </recommendedName>
</protein>
<evidence type="ECO:0000313" key="2">
    <source>
        <dbReference type="EMBL" id="SMC77523.1"/>
    </source>
</evidence>
<evidence type="ECO:0000259" key="1">
    <source>
        <dbReference type="Pfam" id="PF01863"/>
    </source>
</evidence>
<dbReference type="Pfam" id="PF01863">
    <property type="entry name" value="YgjP-like"/>
    <property type="match status" value="1"/>
</dbReference>
<dbReference type="OrthoDB" id="581382at2"/>
<dbReference type="EMBL" id="FWXW01000006">
    <property type="protein sequence ID" value="SMC77523.1"/>
    <property type="molecule type" value="Genomic_DNA"/>
</dbReference>
<dbReference type="PANTHER" id="PTHR30399:SF1">
    <property type="entry name" value="UTP PYROPHOSPHATASE"/>
    <property type="match status" value="1"/>
</dbReference>
<reference evidence="2 3" key="1">
    <citation type="submission" date="2017-04" db="EMBL/GenBank/DDBJ databases">
        <authorList>
            <person name="Afonso C.L."/>
            <person name="Miller P.J."/>
            <person name="Scott M.A."/>
            <person name="Spackman E."/>
            <person name="Goraichik I."/>
            <person name="Dimitrov K.M."/>
            <person name="Suarez D.L."/>
            <person name="Swayne D.E."/>
        </authorList>
    </citation>
    <scope>NUCLEOTIDE SEQUENCE [LARGE SCALE GENOMIC DNA]</scope>
    <source>
        <strain evidence="2 3">DSM 12816</strain>
    </source>
</reference>
<dbReference type="RefSeq" id="WP_084235138.1">
    <property type="nucleotide sequence ID" value="NZ_FWXW01000006.1"/>
</dbReference>
<dbReference type="AlphaFoldDB" id="A0A1W2BWZ8"/>
<dbReference type="Gene3D" id="3.30.2010.10">
    <property type="entry name" value="Metalloproteases ('zincins'), catalytic domain"/>
    <property type="match status" value="1"/>
</dbReference>
<dbReference type="CDD" id="cd07344">
    <property type="entry name" value="M48_yhfN_like"/>
    <property type="match status" value="1"/>
</dbReference>